<feature type="compositionally biased region" description="Low complexity" evidence="2">
    <location>
        <begin position="50"/>
        <end position="64"/>
    </location>
</feature>
<evidence type="ECO:0000259" key="3">
    <source>
        <dbReference type="Pfam" id="PF18803"/>
    </source>
</evidence>
<sequence>MPLVRKRGIPYAHNTYEKGKRKLKKGVQVIKKIKQETKSTSGLQFASIHSGNDPNSNPPCSSSSTVDIEEEVTAYSKAKSKRLENWEGLRSQLLEVYVSHEEPCNSICNFCGVESIDFHSFPHLHTIEKWMHGTFIECPVNSIVWKRTDHVACESNYQKELVIVDDKGRQHLRHVQFCSCEQEPITLLRFNLWPASPKHPRLAFHRQDLYKILMKETIQEFRHLLYKKEHPKHLCEKLDDGTECPACYNECNEFQAGNQLRSKIKNKKLSETAVFGSICRHEFPQLFCSLKHGERLGYSVFLIDKLLEKYESKNIHVMYDIACILDKHLKVLFNPRKTLGIGLTDGEGMERAKIDLYGENQAEKEVKRLEASLLKIEKKHKIQRWDQKCEDYTQFLKQANKQQKIKLLASLKQLVVERCFLLSLVKRYASMYYL</sequence>
<evidence type="ECO:0000256" key="1">
    <source>
        <dbReference type="SAM" id="Coils"/>
    </source>
</evidence>
<protein>
    <recommendedName>
        <fullName evidence="3">CxC2-like cysteine cluster KDZ transposase-associated domain-containing protein</fullName>
    </recommendedName>
</protein>
<organism evidence="4 5">
    <name type="scientific">Mytilus edulis</name>
    <name type="common">Blue mussel</name>
    <dbReference type="NCBI Taxonomy" id="6550"/>
    <lineage>
        <taxon>Eukaryota</taxon>
        <taxon>Metazoa</taxon>
        <taxon>Spiralia</taxon>
        <taxon>Lophotrochozoa</taxon>
        <taxon>Mollusca</taxon>
        <taxon>Bivalvia</taxon>
        <taxon>Autobranchia</taxon>
        <taxon>Pteriomorphia</taxon>
        <taxon>Mytilida</taxon>
        <taxon>Mytiloidea</taxon>
        <taxon>Mytilidae</taxon>
        <taxon>Mytilinae</taxon>
        <taxon>Mytilus</taxon>
    </lineage>
</organism>
<proteinExistence type="predicted"/>
<feature type="region of interest" description="Disordered" evidence="2">
    <location>
        <begin position="41"/>
        <end position="64"/>
    </location>
</feature>
<dbReference type="PANTHER" id="PTHR33096">
    <property type="entry name" value="CXC2 DOMAIN-CONTAINING PROTEIN"/>
    <property type="match status" value="1"/>
</dbReference>
<dbReference type="PANTHER" id="PTHR33096:SF1">
    <property type="entry name" value="CXC1-LIKE CYSTEINE CLUSTER ASSOCIATED WITH KDZ TRANSPOSASES DOMAIN-CONTAINING PROTEIN"/>
    <property type="match status" value="1"/>
</dbReference>
<keyword evidence="5" id="KW-1185">Reference proteome</keyword>
<evidence type="ECO:0000313" key="5">
    <source>
        <dbReference type="Proteomes" id="UP000683360"/>
    </source>
</evidence>
<dbReference type="Pfam" id="PF18803">
    <property type="entry name" value="CxC2"/>
    <property type="match status" value="1"/>
</dbReference>
<dbReference type="EMBL" id="CAJPWZ010003057">
    <property type="protein sequence ID" value="CAG2250603.1"/>
    <property type="molecule type" value="Genomic_DNA"/>
</dbReference>
<reference evidence="4" key="1">
    <citation type="submission" date="2021-03" db="EMBL/GenBank/DDBJ databases">
        <authorList>
            <person name="Bekaert M."/>
        </authorList>
    </citation>
    <scope>NUCLEOTIDE SEQUENCE</scope>
</reference>
<name>A0A8S3V7E0_MYTED</name>
<dbReference type="InterPro" id="IPR041457">
    <property type="entry name" value="CxC2_KDZ-assoc"/>
</dbReference>
<dbReference type="OrthoDB" id="10063408at2759"/>
<dbReference type="InterPro" id="IPR040521">
    <property type="entry name" value="KDZ"/>
</dbReference>
<gene>
    <name evidence="4" type="ORF">MEDL_62309</name>
</gene>
<dbReference type="Proteomes" id="UP000683360">
    <property type="component" value="Unassembled WGS sequence"/>
</dbReference>
<dbReference type="Pfam" id="PF18758">
    <property type="entry name" value="KDZ"/>
    <property type="match status" value="1"/>
</dbReference>
<evidence type="ECO:0000256" key="2">
    <source>
        <dbReference type="SAM" id="MobiDB-lite"/>
    </source>
</evidence>
<feature type="coiled-coil region" evidence="1">
    <location>
        <begin position="359"/>
        <end position="402"/>
    </location>
</feature>
<comment type="caution">
    <text evidence="4">The sequence shown here is derived from an EMBL/GenBank/DDBJ whole genome shotgun (WGS) entry which is preliminary data.</text>
</comment>
<dbReference type="AlphaFoldDB" id="A0A8S3V7E0"/>
<accession>A0A8S3V7E0</accession>
<keyword evidence="1" id="KW-0175">Coiled coil</keyword>
<evidence type="ECO:0000313" key="4">
    <source>
        <dbReference type="EMBL" id="CAG2250603.1"/>
    </source>
</evidence>
<feature type="domain" description="CxC2-like cysteine cluster KDZ transposase-associated" evidence="3">
    <location>
        <begin position="152"/>
        <end position="209"/>
    </location>
</feature>